<evidence type="ECO:0000256" key="3">
    <source>
        <dbReference type="ARBA" id="ARBA00004647"/>
    </source>
</evidence>
<feature type="region of interest" description="Disordered" evidence="10">
    <location>
        <begin position="305"/>
        <end position="405"/>
    </location>
</feature>
<dbReference type="GO" id="GO:0030496">
    <property type="term" value="C:midbody"/>
    <property type="evidence" value="ECO:0007669"/>
    <property type="project" value="UniProtKB-SubCell"/>
</dbReference>
<evidence type="ECO:0000259" key="11">
    <source>
        <dbReference type="Pfam" id="PF15007"/>
    </source>
</evidence>
<dbReference type="Proteomes" id="UP000612055">
    <property type="component" value="Unassembled WGS sequence"/>
</dbReference>
<feature type="region of interest" description="Disordered" evidence="10">
    <location>
        <begin position="183"/>
        <end position="288"/>
    </location>
</feature>
<evidence type="ECO:0000256" key="10">
    <source>
        <dbReference type="SAM" id="MobiDB-lite"/>
    </source>
</evidence>
<comment type="subcellular location">
    <subcellularLocation>
        <location evidence="1">Cytoplasm</location>
        <location evidence="1">Cytoskeleton</location>
        <location evidence="1">Microtubule organizing center</location>
        <location evidence="1">Centrosome</location>
        <location evidence="1">Centriole</location>
    </subcellularLocation>
    <subcellularLocation>
        <location evidence="3">Cytoplasm</location>
        <location evidence="3">Cytoskeleton</location>
        <location evidence="3">Spindle pole</location>
    </subcellularLocation>
    <subcellularLocation>
        <location evidence="2">Midbody</location>
    </subcellularLocation>
</comment>
<feature type="compositionally biased region" description="Low complexity" evidence="10">
    <location>
        <begin position="963"/>
        <end position="980"/>
    </location>
</feature>
<feature type="compositionally biased region" description="Gly residues" evidence="10">
    <location>
        <begin position="801"/>
        <end position="815"/>
    </location>
</feature>
<feature type="compositionally biased region" description="Low complexity" evidence="10">
    <location>
        <begin position="310"/>
        <end position="333"/>
    </location>
</feature>
<organism evidence="12 13">
    <name type="scientific">Edaphochlamys debaryana</name>
    <dbReference type="NCBI Taxonomy" id="47281"/>
    <lineage>
        <taxon>Eukaryota</taxon>
        <taxon>Viridiplantae</taxon>
        <taxon>Chlorophyta</taxon>
        <taxon>core chlorophytes</taxon>
        <taxon>Chlorophyceae</taxon>
        <taxon>CS clade</taxon>
        <taxon>Chlamydomonadales</taxon>
        <taxon>Chlamydomonadales incertae sedis</taxon>
        <taxon>Edaphochlamys</taxon>
    </lineage>
</organism>
<protein>
    <recommendedName>
        <fullName evidence="4">Centrosomal protein of 44 kDa</fullName>
    </recommendedName>
</protein>
<accession>A0A835YM72</accession>
<proteinExistence type="predicted"/>
<feature type="compositionally biased region" description="Low complexity" evidence="10">
    <location>
        <begin position="536"/>
        <end position="546"/>
    </location>
</feature>
<feature type="compositionally biased region" description="Low complexity" evidence="10">
    <location>
        <begin position="346"/>
        <end position="359"/>
    </location>
</feature>
<keyword evidence="13" id="KW-1185">Reference proteome</keyword>
<feature type="compositionally biased region" description="Low complexity" evidence="10">
    <location>
        <begin position="249"/>
        <end position="266"/>
    </location>
</feature>
<keyword evidence="6 9" id="KW-0175">Coiled coil</keyword>
<feature type="region of interest" description="Disordered" evidence="10">
    <location>
        <begin position="963"/>
        <end position="989"/>
    </location>
</feature>
<feature type="region of interest" description="Disordered" evidence="10">
    <location>
        <begin position="908"/>
        <end position="938"/>
    </location>
</feature>
<feature type="compositionally biased region" description="Low complexity" evidence="10">
    <location>
        <begin position="387"/>
        <end position="396"/>
    </location>
</feature>
<comment type="caution">
    <text evidence="12">The sequence shown here is derived from an EMBL/GenBank/DDBJ whole genome shotgun (WGS) entry which is preliminary data.</text>
</comment>
<dbReference type="InterPro" id="IPR029157">
    <property type="entry name" value="CEP44_CC"/>
</dbReference>
<feature type="compositionally biased region" description="Acidic residues" evidence="10">
    <location>
        <begin position="451"/>
        <end position="463"/>
    </location>
</feature>
<feature type="coiled-coil region" evidence="9">
    <location>
        <begin position="620"/>
        <end position="672"/>
    </location>
</feature>
<dbReference type="OrthoDB" id="259598at2759"/>
<keyword evidence="7" id="KW-0206">Cytoskeleton</keyword>
<gene>
    <name evidence="12" type="ORF">HYH03_000898</name>
</gene>
<sequence>MATGDLAGNVQRLLRELKAIKYPGDVDEVGLRLGDPVALLPLLSFALLKFSRHVARFIVRSGFELAGKTDQRFVESSFRLFRDVLNVRTVVTPAQFFEQGFAERKVILLCDVIAVCKKVHNDEVRQERLAALKATRQPAQEHVSTRLASQPRRSPIVKVVRNSDDVEVHQVFSAQHLPNASDGAQSVYKAKRTVTTTRSPSPSPAGFTGAAGPSSAHRSQGPASRPRSAQKEDPLEITLNPASTSGRQAAPRPGAGAGRTPATAATAPPPIHSWFLNPAFDGGEEGDGAGSLSFGLGASIGLGGTGRPDSSAWWQTAAAPAPAQPSAPWWQPSGAGPGGQEQALSQAQAHPAGAQPAWASSLRPTATVQRHAPVPTPGIAQTGGPGVRASPAAGAAAGSGGSAAGSAFMPRDVDEWSFSRYFGPGKVPGAQRQEHDREGGAADGTGAVQELAEEGEQAAEEGYTDGWREAEGQQEGQQEDLERDGPVADQDRRGEAAVVGQGPYQAYAEAAAAGARPSPQQHYTQQPPQPQPPYQQPWWSQPAARDPVPPQPAAPTQAQATALQQQPRPYAAPAQQPGGPSNSGRDLQAGSGYPPAAYAHAGDGAGAAPPEWPAALARMERETQLQLQQLRDKLAAAEEELDKLRVESRQSRDALQARVTLLEGRVRFLECELDLCVKRQPGTESSPGRPASSPERSPAAASAWHRAGAGAESGAAGRSTSPGEPWRSPPRPHSAGAGQGASALPRAGAPPPAAAPAAAAAPAWTQAGGAGGQHALAASHPAGSGAAAHGQRPLWESAVASGGGASWRGAEGQGGRVPSPAGAPPAGAAAGGAGLSAAPLQPSAVPIPTRSSASSGPRLGSFTPMPQPAFSFQPGSLMHQVQAATTGAGAAEASPLVAPDPLARYGASSVAGGPAGSRQYGGSLDSSAGAAGAPTAGASWSTTAGAQAVASVRSSADAALPAGTGAAAGNSGAAGAAAGGWRPAERPAMRAGGAGSILDAVGVPAATAPPAPAPTQPAAFDEAPATVGARMASFAFAAPPPTGGAGGVPASAGPGSAAGSGAFRNTDDLINSLYVRYTEAQDFLQSLRRR</sequence>
<feature type="compositionally biased region" description="Low complexity" evidence="10">
    <location>
        <begin position="755"/>
        <end position="790"/>
    </location>
</feature>
<evidence type="ECO:0000256" key="2">
    <source>
        <dbReference type="ARBA" id="ARBA00004214"/>
    </source>
</evidence>
<feature type="region of interest" description="Disordered" evidence="10">
    <location>
        <begin position="424"/>
        <end position="620"/>
    </location>
</feature>
<feature type="compositionally biased region" description="Low complexity" evidence="10">
    <location>
        <begin position="684"/>
        <end position="717"/>
    </location>
</feature>
<dbReference type="InterPro" id="IPR033603">
    <property type="entry name" value="CEP44"/>
</dbReference>
<dbReference type="PANTHER" id="PTHR31477:SF1">
    <property type="entry name" value="CENTROSOMAL PROTEIN OF 44 KDA"/>
    <property type="match status" value="1"/>
</dbReference>
<dbReference type="PANTHER" id="PTHR31477">
    <property type="entry name" value="CENTROSOMAL PROTEIN OF 44 KDA"/>
    <property type="match status" value="1"/>
</dbReference>
<evidence type="ECO:0000256" key="7">
    <source>
        <dbReference type="ARBA" id="ARBA00023212"/>
    </source>
</evidence>
<evidence type="ECO:0000256" key="8">
    <source>
        <dbReference type="ARBA" id="ARBA00046235"/>
    </source>
</evidence>
<feature type="compositionally biased region" description="Low complexity" evidence="10">
    <location>
        <begin position="589"/>
        <end position="617"/>
    </location>
</feature>
<dbReference type="EMBL" id="JAEHOE010000002">
    <property type="protein sequence ID" value="KAG2501080.1"/>
    <property type="molecule type" value="Genomic_DNA"/>
</dbReference>
<evidence type="ECO:0000313" key="13">
    <source>
        <dbReference type="Proteomes" id="UP000612055"/>
    </source>
</evidence>
<dbReference type="AlphaFoldDB" id="A0A835YM72"/>
<comment type="function">
    <text evidence="8">Centriole-enriched microtubule-binding protein involved in centriole biogenesis. In collaboration with CEP295 and POC1B, is required for the centriole-to-centrosome conversion by ensuring the formation of bona fide centriole wall. Functions as a linker component that maintains centrosome cohesion. Associates with CROCC and regulates its stability and localization to the centrosome.</text>
</comment>
<keyword evidence="5" id="KW-0963">Cytoplasm</keyword>
<dbReference type="GO" id="GO:0000922">
    <property type="term" value="C:spindle pole"/>
    <property type="evidence" value="ECO:0007669"/>
    <property type="project" value="UniProtKB-SubCell"/>
</dbReference>
<dbReference type="GO" id="GO:0005814">
    <property type="term" value="C:centriole"/>
    <property type="evidence" value="ECO:0007669"/>
    <property type="project" value="UniProtKB-SubCell"/>
</dbReference>
<feature type="compositionally biased region" description="Low complexity" evidence="10">
    <location>
        <begin position="818"/>
        <end position="828"/>
    </location>
</feature>
<reference evidence="12" key="1">
    <citation type="journal article" date="2020" name="bioRxiv">
        <title>Comparative genomics of Chlamydomonas.</title>
        <authorList>
            <person name="Craig R.J."/>
            <person name="Hasan A.R."/>
            <person name="Ness R.W."/>
            <person name="Keightley P.D."/>
        </authorList>
    </citation>
    <scope>NUCLEOTIDE SEQUENCE</scope>
    <source>
        <strain evidence="12">CCAP 11/70</strain>
    </source>
</reference>
<feature type="compositionally biased region" description="Low complexity" evidence="10">
    <location>
        <begin position="1048"/>
        <end position="1062"/>
    </location>
</feature>
<feature type="compositionally biased region" description="Low complexity" evidence="10">
    <location>
        <begin position="554"/>
        <end position="577"/>
    </location>
</feature>
<evidence type="ECO:0000256" key="6">
    <source>
        <dbReference type="ARBA" id="ARBA00023054"/>
    </source>
</evidence>
<feature type="compositionally biased region" description="Low complexity" evidence="10">
    <location>
        <begin position="500"/>
        <end position="526"/>
    </location>
</feature>
<evidence type="ECO:0000256" key="4">
    <source>
        <dbReference type="ARBA" id="ARBA00014053"/>
    </source>
</evidence>
<evidence type="ECO:0000256" key="1">
    <source>
        <dbReference type="ARBA" id="ARBA00004114"/>
    </source>
</evidence>
<feature type="domain" description="Centrosomal CEP44" evidence="11">
    <location>
        <begin position="5"/>
        <end position="128"/>
    </location>
</feature>
<dbReference type="Pfam" id="PF15007">
    <property type="entry name" value="CEP44"/>
    <property type="match status" value="1"/>
</dbReference>
<feature type="region of interest" description="Disordered" evidence="10">
    <location>
        <begin position="679"/>
        <end position="873"/>
    </location>
</feature>
<evidence type="ECO:0000313" key="12">
    <source>
        <dbReference type="EMBL" id="KAG2501080.1"/>
    </source>
</evidence>
<evidence type="ECO:0000256" key="5">
    <source>
        <dbReference type="ARBA" id="ARBA00022490"/>
    </source>
</evidence>
<name>A0A835YM72_9CHLO</name>
<feature type="compositionally biased region" description="Low complexity" evidence="10">
    <location>
        <begin position="921"/>
        <end position="938"/>
    </location>
</feature>
<feature type="compositionally biased region" description="Basic and acidic residues" evidence="10">
    <location>
        <begin position="483"/>
        <end position="495"/>
    </location>
</feature>
<evidence type="ECO:0000256" key="9">
    <source>
        <dbReference type="SAM" id="Coils"/>
    </source>
</evidence>
<feature type="region of interest" description="Disordered" evidence="10">
    <location>
        <begin position="1042"/>
        <end position="1062"/>
    </location>
</feature>